<dbReference type="AlphaFoldDB" id="A0A2P2JY92"/>
<organism evidence="1">
    <name type="scientific">Rhizophora mucronata</name>
    <name type="common">Asiatic mangrove</name>
    <dbReference type="NCBI Taxonomy" id="61149"/>
    <lineage>
        <taxon>Eukaryota</taxon>
        <taxon>Viridiplantae</taxon>
        <taxon>Streptophyta</taxon>
        <taxon>Embryophyta</taxon>
        <taxon>Tracheophyta</taxon>
        <taxon>Spermatophyta</taxon>
        <taxon>Magnoliopsida</taxon>
        <taxon>eudicotyledons</taxon>
        <taxon>Gunneridae</taxon>
        <taxon>Pentapetalae</taxon>
        <taxon>rosids</taxon>
        <taxon>fabids</taxon>
        <taxon>Malpighiales</taxon>
        <taxon>Rhizophoraceae</taxon>
        <taxon>Rhizophora</taxon>
    </lineage>
</organism>
<name>A0A2P2JY92_RHIMU</name>
<proteinExistence type="predicted"/>
<sequence>MQFLVLSLESIVISFDSFILSLEKIIVFLQLLGLPSSPPVLEPYGNLSWLQTKNPSQLHFSLWFKLVSQLKVFLKCLHLFHVKPPLLFSCL</sequence>
<protein>
    <submittedName>
        <fullName evidence="1">Uncharacterized protein</fullName>
    </submittedName>
</protein>
<accession>A0A2P2JY92</accession>
<evidence type="ECO:0000313" key="1">
    <source>
        <dbReference type="EMBL" id="MBW98436.1"/>
    </source>
</evidence>
<reference evidence="1" key="1">
    <citation type="submission" date="2018-02" db="EMBL/GenBank/DDBJ databases">
        <title>Rhizophora mucronata_Transcriptome.</title>
        <authorList>
            <person name="Meera S.P."/>
            <person name="Sreeshan A."/>
            <person name="Augustine A."/>
        </authorList>
    </citation>
    <scope>NUCLEOTIDE SEQUENCE</scope>
    <source>
        <tissue evidence="1">Leaf</tissue>
    </source>
</reference>
<dbReference type="EMBL" id="GGEC01017953">
    <property type="protein sequence ID" value="MBW98436.1"/>
    <property type="molecule type" value="Transcribed_RNA"/>
</dbReference>